<dbReference type="Pfam" id="PF12245">
    <property type="entry name" value="Big_3_2"/>
    <property type="match status" value="1"/>
</dbReference>
<dbReference type="RefSeq" id="WP_101767532.1">
    <property type="nucleotide sequence ID" value="NZ_BPPU01000003.1"/>
</dbReference>
<feature type="domain" description="Ig-like" evidence="3">
    <location>
        <begin position="544"/>
        <end position="694"/>
    </location>
</feature>
<name>A0A2N4UWD6_9GAMM</name>
<gene>
    <name evidence="5" type="ORF">CIK00_03410</name>
</gene>
<proteinExistence type="predicted"/>
<keyword evidence="6" id="KW-1185">Reference proteome</keyword>
<dbReference type="EMBL" id="NPIB01000002">
    <property type="protein sequence ID" value="PLC59330.1"/>
    <property type="molecule type" value="Genomic_DNA"/>
</dbReference>
<organism evidence="5 6">
    <name type="scientific">Photobacterium carnosum</name>
    <dbReference type="NCBI Taxonomy" id="2023717"/>
    <lineage>
        <taxon>Bacteria</taxon>
        <taxon>Pseudomonadati</taxon>
        <taxon>Pseudomonadota</taxon>
        <taxon>Gammaproteobacteria</taxon>
        <taxon>Vibrionales</taxon>
        <taxon>Vibrionaceae</taxon>
        <taxon>Photobacterium</taxon>
    </lineage>
</organism>
<keyword evidence="1" id="KW-0732">Signal</keyword>
<sequence>MMINKKKLGILIALLISSTAVNAEVISIGYTDQQGEHKEAALSQKFFNPNGDVTITMSAGLDRRMRMTIKDAGDLTIATKTSHVINTHDRLTVNNQTFYGVQFTVSNKLQSGEYSIISETLDLKGTLISTTTDKITIDLTPPKVGPIVAQSYGGLGGKDVPPNVWYTGYWEDNKYRATEISDELSGISEIFAIVKREDGSVYKRSKVNYDSQGKMASIGNGSGWFPSNNATEIYTLQFEVHDNAGNTEYSLAQKMYYDNVNGSASLVAIYNPNSDQSIGGVKGFETYKPGMKVFTNPVKTMYQVPYDNFHTHARGGLIPKGHSQIIDNDKGEPVYVIYTDPYGFTDGNYVSMHDKRQYGGIYINGYNLKLAEDVVKQPVRLGNSYEYSDIGWSSWSRHINVNEMPVKILASKIIAQSRPYEQFFEHMGNCTIPAGETSCVITYDPPKEINKGTIGNWHYGSTLKNKDGSLFSQPGWASVHWNNSALPIITSTEWEPSTKIVTVLANQPSRGYYFDSVRITDAYLNSNGKKLNVPRTKWEENSDNYKFAFDLSKLPDGVYDIDAVIMEAHRNFTTKNVAKFTNDAEAPQITIDYNGQPVKGMVHGINGLTVNIADMSESRILDITLKGGPSKDNIYLAYRNIDKNKIKIEQPRIFPAMIESQQYTLTVRAKDAFGNIGTSSVTFMYTPDNWIKLKAVTALPISRKLLLKNDKPAAVITSSVLHTDSGNIATGPQEGIVTVRSDASFGVIINEQHVGPGETEHIGFNLQGDSGKLELPIYPDSDVKDGHAEFMFDVQQLRSLYDK</sequence>
<comment type="caution">
    <text evidence="5">The sequence shown here is derived from an EMBL/GenBank/DDBJ whole genome shotgun (WGS) entry which is preliminary data.</text>
</comment>
<feature type="chain" id="PRO_5014924176" description="DUF4165 domain-containing protein" evidence="1">
    <location>
        <begin position="24"/>
        <end position="803"/>
    </location>
</feature>
<reference evidence="5 6" key="1">
    <citation type="journal article" date="2018" name="Syst. Appl. Microbiol.">
        <title>Photobacterium carnosum sp. nov., isolated from spoiled modified atmosphere packaged poultry meat.</title>
        <authorList>
            <person name="Hilgarth M."/>
            <person name="Fuertes S."/>
            <person name="Ehrmann M."/>
            <person name="Vogel R.F."/>
        </authorList>
    </citation>
    <scope>NUCLEOTIDE SEQUENCE [LARGE SCALE GENOMIC DNA]</scope>
    <source>
        <strain evidence="5 6">TMW 2.2021</strain>
    </source>
</reference>
<protein>
    <recommendedName>
        <fullName evidence="7">DUF4165 domain-containing protein</fullName>
    </recommendedName>
</protein>
<dbReference type="Pfam" id="PF13752">
    <property type="entry name" value="DUF4165"/>
    <property type="match status" value="1"/>
</dbReference>
<evidence type="ECO:0000259" key="4">
    <source>
        <dbReference type="Pfam" id="PF13752"/>
    </source>
</evidence>
<evidence type="ECO:0008006" key="7">
    <source>
        <dbReference type="Google" id="ProtNLM"/>
    </source>
</evidence>
<feature type="domain" description="DUF4165" evidence="4">
    <location>
        <begin position="23"/>
        <end position="140"/>
    </location>
</feature>
<dbReference type="Proteomes" id="UP000234420">
    <property type="component" value="Unassembled WGS sequence"/>
</dbReference>
<evidence type="ECO:0000259" key="2">
    <source>
        <dbReference type="Pfam" id="PF12245"/>
    </source>
</evidence>
<evidence type="ECO:0000259" key="3">
    <source>
        <dbReference type="Pfam" id="PF13750"/>
    </source>
</evidence>
<evidence type="ECO:0000256" key="1">
    <source>
        <dbReference type="SAM" id="SignalP"/>
    </source>
</evidence>
<accession>A0A2N4UWD6</accession>
<dbReference type="Pfam" id="PF13750">
    <property type="entry name" value="Big_3_3"/>
    <property type="match status" value="1"/>
</dbReference>
<dbReference type="GeneID" id="69966025"/>
<feature type="domain" description="Ig-like" evidence="2">
    <location>
        <begin position="167"/>
        <end position="259"/>
    </location>
</feature>
<dbReference type="InterPro" id="IPR022038">
    <property type="entry name" value="Ig-like_bact"/>
</dbReference>
<feature type="signal peptide" evidence="1">
    <location>
        <begin position="1"/>
        <end position="23"/>
    </location>
</feature>
<dbReference type="AlphaFoldDB" id="A0A2N4UWD6"/>
<evidence type="ECO:0000313" key="5">
    <source>
        <dbReference type="EMBL" id="PLC59330.1"/>
    </source>
</evidence>
<dbReference type="InterPro" id="IPR025429">
    <property type="entry name" value="DUF4165"/>
</dbReference>
<evidence type="ECO:0000313" key="6">
    <source>
        <dbReference type="Proteomes" id="UP000234420"/>
    </source>
</evidence>